<dbReference type="AlphaFoldDB" id="A0A016QS05"/>
<feature type="region of interest" description="Disordered" evidence="1">
    <location>
        <begin position="466"/>
        <end position="488"/>
    </location>
</feature>
<evidence type="ECO:0008006" key="4">
    <source>
        <dbReference type="Google" id="ProtNLM"/>
    </source>
</evidence>
<protein>
    <recommendedName>
        <fullName evidence="4">Phage portal protein</fullName>
    </recommendedName>
</protein>
<dbReference type="STRING" id="1476583.DEIPH_ctg013orf0030"/>
<evidence type="ECO:0000313" key="2">
    <source>
        <dbReference type="EMBL" id="EYB68925.1"/>
    </source>
</evidence>
<evidence type="ECO:0000313" key="3">
    <source>
        <dbReference type="Proteomes" id="UP000020492"/>
    </source>
</evidence>
<gene>
    <name evidence="2" type="ORF">DEIPH_ctg013orf0030</name>
</gene>
<accession>A0A016QS05</accession>
<dbReference type="Proteomes" id="UP000020492">
    <property type="component" value="Unassembled WGS sequence"/>
</dbReference>
<keyword evidence="3" id="KW-1185">Reference proteome</keyword>
<organism evidence="2 3">
    <name type="scientific">Deinococcus phoenicis</name>
    <dbReference type="NCBI Taxonomy" id="1476583"/>
    <lineage>
        <taxon>Bacteria</taxon>
        <taxon>Thermotogati</taxon>
        <taxon>Deinococcota</taxon>
        <taxon>Deinococci</taxon>
        <taxon>Deinococcales</taxon>
        <taxon>Deinococcaceae</taxon>
        <taxon>Deinococcus</taxon>
    </lineage>
</organism>
<name>A0A016QS05_9DEIO</name>
<dbReference type="PATRIC" id="fig|1476583.3.peg.964"/>
<sequence>MDTAQLLQLQRMQARLADVRTRMTRETAMRELYADRFGSDLLGDMAANFSPETLDMALQGENPFREAVQRLVVPVRAGGAQWTGDDTWTDDRKAYLKGLAGLFGKVVTTLALTGKAAVLPWKGPDGQVRVTALRGYLHPVYSSSDPDQLERVLSVTTSDGGPAGIRYTVWAFEAGRVTIHRDLDDPTRYALTPGEEIELPYAAGRLPLAFVAFDEDGEGQPYSPGDVCYSAFRRFLHRLVQENVTYHSGAYKQKVIYGNNGPVPALGPFKLLELDSEAKYEEHGADTALIKQMTDAREAAGRSVWASAGAPEAQHGAGESGEARAIAGQMHEQTCDDLGDKGAALLTDAAALLAGMGVTPKPIEFTCRPLFVAKRAAEQANLGALYRDKGISRGELLLRLQDSGLTISADELKRAAAESGDFARAVALLNAGAPTYIALDLLRQAGMTVITEQDVEAQRALDLADAGGEGEPLNDLTGNPDDLTDPAA</sequence>
<proteinExistence type="predicted"/>
<reference evidence="2 3" key="1">
    <citation type="submission" date="2014-03" db="EMBL/GenBank/DDBJ databases">
        <title>Draft genome sequence of Deinococcus phoenicis 1P10ME.</title>
        <authorList>
            <person name="Stepanov V.G."/>
            <person name="Vaishampayan P."/>
            <person name="Venkateswaran K."/>
            <person name="Fox G.E."/>
        </authorList>
    </citation>
    <scope>NUCLEOTIDE SEQUENCE [LARGE SCALE GENOMIC DNA]</scope>
    <source>
        <strain evidence="2 3">1P10ME</strain>
    </source>
</reference>
<dbReference type="EMBL" id="JHAC01000013">
    <property type="protein sequence ID" value="EYB68925.1"/>
    <property type="molecule type" value="Genomic_DNA"/>
</dbReference>
<comment type="caution">
    <text evidence="2">The sequence shown here is derived from an EMBL/GenBank/DDBJ whole genome shotgun (WGS) entry which is preliminary data.</text>
</comment>
<evidence type="ECO:0000256" key="1">
    <source>
        <dbReference type="SAM" id="MobiDB-lite"/>
    </source>
</evidence>
<dbReference type="RefSeq" id="WP_034354725.1">
    <property type="nucleotide sequence ID" value="NZ_JHAC01000013.1"/>
</dbReference>